<evidence type="ECO:0000256" key="1">
    <source>
        <dbReference type="ARBA" id="ARBA00004251"/>
    </source>
</evidence>
<keyword evidence="9" id="KW-0106">Calcium</keyword>
<dbReference type="InterPro" id="IPR014836">
    <property type="entry name" value="Integrin_bsu_cyt_dom"/>
</dbReference>
<reference evidence="24" key="1">
    <citation type="submission" date="2021-08" db="EMBL/GenBank/DDBJ databases">
        <authorList>
            <person name="Misof B."/>
            <person name="Oliver O."/>
            <person name="Podsiadlowski L."/>
            <person name="Donath A."/>
            <person name="Peters R."/>
            <person name="Mayer C."/>
            <person name="Rust J."/>
            <person name="Gunkel S."/>
            <person name="Lesny P."/>
            <person name="Martin S."/>
            <person name="Oeyen J.P."/>
            <person name="Petersen M."/>
            <person name="Panagiotis P."/>
            <person name="Wilbrandt J."/>
            <person name="Tanja T."/>
        </authorList>
    </citation>
    <scope>NUCLEOTIDE SEQUENCE</scope>
    <source>
        <strain evidence="24">GBR_01_08_01A</strain>
        <tissue evidence="24">Thorax + abdomen</tissue>
    </source>
</reference>
<feature type="disulfide bond" evidence="17">
    <location>
        <begin position="591"/>
        <end position="600"/>
    </location>
</feature>
<evidence type="ECO:0000256" key="9">
    <source>
        <dbReference type="ARBA" id="ARBA00022837"/>
    </source>
</evidence>
<gene>
    <name evidence="24" type="ORF">KPH14_005497</name>
</gene>
<comment type="caution">
    <text evidence="24">The sequence shown here is derived from an EMBL/GenBank/DDBJ whole genome shotgun (WGS) entry which is preliminary data.</text>
</comment>
<dbReference type="SMART" id="SM01241">
    <property type="entry name" value="Integrin_b_cyt"/>
    <property type="match status" value="1"/>
</dbReference>
<feature type="disulfide bond" evidence="17">
    <location>
        <begin position="401"/>
        <end position="414"/>
    </location>
</feature>
<dbReference type="InterPro" id="IPR057243">
    <property type="entry name" value="Integrin_I-EGF_CS"/>
</dbReference>
<dbReference type="GO" id="GO:0051094">
    <property type="term" value="P:positive regulation of developmental process"/>
    <property type="evidence" value="ECO:0007669"/>
    <property type="project" value="UniProtKB-ARBA"/>
</dbReference>
<dbReference type="Pfam" id="PF08725">
    <property type="entry name" value="Integrin_b_cyt"/>
    <property type="match status" value="1"/>
</dbReference>
<dbReference type="GO" id="GO:0030334">
    <property type="term" value="P:regulation of cell migration"/>
    <property type="evidence" value="ECO:0007669"/>
    <property type="project" value="UniProtKB-ARBA"/>
</dbReference>
<dbReference type="FunFam" id="3.40.50.410:FF:000002">
    <property type="entry name" value="Integrin beta"/>
    <property type="match status" value="1"/>
</dbReference>
<keyword evidence="13 18" id="KW-0401">Integrin</keyword>
<keyword evidence="6" id="KW-0479">Metal-binding</keyword>
<feature type="disulfide bond" evidence="17">
    <location>
        <begin position="200"/>
        <end position="208"/>
    </location>
</feature>
<evidence type="ECO:0000256" key="19">
    <source>
        <dbReference type="SAM" id="Phobius"/>
    </source>
</evidence>
<dbReference type="SUPFAM" id="SSF103575">
    <property type="entry name" value="Plexin repeat"/>
    <property type="match status" value="1"/>
</dbReference>
<feature type="disulfide bond" evidence="17">
    <location>
        <begin position="639"/>
        <end position="652"/>
    </location>
</feature>
<dbReference type="FunFam" id="2.10.25.10:FF:000155">
    <property type="entry name" value="Integrin beta"/>
    <property type="match status" value="1"/>
</dbReference>
<comment type="similarity">
    <text evidence="2 18">Belongs to the integrin beta chain family.</text>
</comment>
<feature type="transmembrane region" description="Helical" evidence="19">
    <location>
        <begin position="758"/>
        <end position="780"/>
    </location>
</feature>
<evidence type="ECO:0000256" key="6">
    <source>
        <dbReference type="ARBA" id="ARBA00022723"/>
    </source>
</evidence>
<keyword evidence="5 18" id="KW-0812">Transmembrane</keyword>
<feature type="disulfide bond" evidence="17">
    <location>
        <begin position="541"/>
        <end position="546"/>
    </location>
</feature>
<feature type="disulfide bond" evidence="17">
    <location>
        <begin position="584"/>
        <end position="589"/>
    </location>
</feature>
<feature type="disulfide bond" evidence="17">
    <location>
        <begin position="669"/>
        <end position="752"/>
    </location>
</feature>
<dbReference type="PROSITE" id="PS52047">
    <property type="entry name" value="I_EGF_2"/>
    <property type="match status" value="2"/>
</dbReference>
<dbReference type="GO" id="GO:0007160">
    <property type="term" value="P:cell-matrix adhesion"/>
    <property type="evidence" value="ECO:0007669"/>
    <property type="project" value="TreeGrafter"/>
</dbReference>
<keyword evidence="7 20" id="KW-0732">Signal</keyword>
<feature type="disulfide bond" evidence="17">
    <location>
        <begin position="50"/>
        <end position="64"/>
    </location>
</feature>
<keyword evidence="3" id="KW-1003">Cell membrane</keyword>
<proteinExistence type="inferred from homology"/>
<dbReference type="GO" id="GO:0046872">
    <property type="term" value="F:metal ion binding"/>
    <property type="evidence" value="ECO:0007669"/>
    <property type="project" value="UniProtKB-KW"/>
</dbReference>
<feature type="disulfide bond" evidence="17">
    <location>
        <begin position="632"/>
        <end position="637"/>
    </location>
</feature>
<dbReference type="PANTHER" id="PTHR10082:SF60">
    <property type="entry name" value="INTEGRIN BETA-PS"/>
    <property type="match status" value="1"/>
</dbReference>
<dbReference type="SUPFAM" id="SSF57196">
    <property type="entry name" value="EGF/Laminin"/>
    <property type="match status" value="2"/>
</dbReference>
<feature type="disulfide bond" evidence="17">
    <location>
        <begin position="565"/>
        <end position="570"/>
    </location>
</feature>
<reference evidence="24" key="2">
    <citation type="journal article" date="2023" name="Commun. Biol.">
        <title>Intrasexual cuticular hydrocarbon dimorphism in a wasp sheds light on hydrocarbon biosynthesis genes in Hymenoptera.</title>
        <authorList>
            <person name="Moris V.C."/>
            <person name="Podsiadlowski L."/>
            <person name="Martin S."/>
            <person name="Oeyen J.P."/>
            <person name="Donath A."/>
            <person name="Petersen M."/>
            <person name="Wilbrandt J."/>
            <person name="Misof B."/>
            <person name="Liedtke D."/>
            <person name="Thamm M."/>
            <person name="Scheiner R."/>
            <person name="Schmitt T."/>
            <person name="Niehuis O."/>
        </authorList>
    </citation>
    <scope>NUCLEOTIDE SEQUENCE</scope>
    <source>
        <strain evidence="24">GBR_01_08_01A</strain>
    </source>
</reference>
<dbReference type="SUPFAM" id="SSF53300">
    <property type="entry name" value="vWA-like"/>
    <property type="match status" value="1"/>
</dbReference>
<feature type="signal peptide" evidence="20">
    <location>
        <begin position="1"/>
        <end position="22"/>
    </location>
</feature>
<feature type="disulfide bond" evidence="17">
    <location>
        <begin position="634"/>
        <end position="686"/>
    </location>
</feature>
<comment type="subcellular location">
    <subcellularLocation>
        <location evidence="1 18">Cell membrane</location>
        <topology evidence="1 18">Single-pass type I membrane protein</topology>
    </subcellularLocation>
</comment>
<keyword evidence="16" id="KW-0325">Glycoprotein</keyword>
<feature type="disulfide bond" evidence="17">
    <location>
        <begin position="586"/>
        <end position="626"/>
    </location>
</feature>
<feature type="disulfide bond" evidence="17">
    <location>
        <begin position="508"/>
        <end position="525"/>
    </location>
</feature>
<dbReference type="InterPro" id="IPR013111">
    <property type="entry name" value="EGF_extracell"/>
</dbReference>
<evidence type="ECO:0000256" key="17">
    <source>
        <dbReference type="PIRSR" id="PIRSR002512-1"/>
    </source>
</evidence>
<evidence type="ECO:0000256" key="11">
    <source>
        <dbReference type="ARBA" id="ARBA00022889"/>
    </source>
</evidence>
<feature type="disulfide bond" evidence="17">
    <location>
        <begin position="38"/>
        <end position="47"/>
    </location>
</feature>
<dbReference type="InterPro" id="IPR032695">
    <property type="entry name" value="Integrin_dom_sf"/>
</dbReference>
<evidence type="ECO:0000313" key="25">
    <source>
        <dbReference type="Proteomes" id="UP001258017"/>
    </source>
</evidence>
<dbReference type="Pfam" id="PF00362">
    <property type="entry name" value="Integrin_beta"/>
    <property type="match status" value="1"/>
</dbReference>
<evidence type="ECO:0000256" key="7">
    <source>
        <dbReference type="ARBA" id="ARBA00022729"/>
    </source>
</evidence>
<protein>
    <recommendedName>
        <fullName evidence="18">Integrin beta</fullName>
    </recommendedName>
</protein>
<feature type="disulfide bond" evidence="17">
    <location>
        <begin position="256"/>
        <end position="297"/>
    </location>
</feature>
<feature type="disulfide bond" evidence="17">
    <location>
        <begin position="464"/>
        <end position="468"/>
    </location>
</feature>
<dbReference type="Pfam" id="PF07965">
    <property type="entry name" value="Integrin_B_tail"/>
    <property type="match status" value="1"/>
</dbReference>
<dbReference type="Pfam" id="PF23105">
    <property type="entry name" value="EGF_integrin"/>
    <property type="match status" value="2"/>
</dbReference>
<keyword evidence="25" id="KW-1185">Reference proteome</keyword>
<dbReference type="PROSITE" id="PS00243">
    <property type="entry name" value="I_EGF_1"/>
    <property type="match status" value="1"/>
</dbReference>
<sequence length="828" mass="92592">MSESQRDVSFLLFFCLLLLVGAQHHKDPGSLCASQQTCEECLQTPRCVWCSMPNLASRKPLIRCVTREKHIKEGELWCDQSHVVDNFTPITFVKNVPLSSGKDPVQVQPQRIRLNLRKGEEYKFILKYTQAEDYPVDLYYLMDLSTSMRKYRDHLSNIGLKIAEAMSKLTSNFRLGFGSFVDKVVLPMTNTHPEKLKAPCQLDSQTYCAPPYGFKNQMPLMEDITLFRSYVMKAPISGNVDTPEGGFDALMQAMVCTEKIKWRPNARHLIVFSTDASFHLAGDGKLAGIVEPNDCLCHLDEEGFYSYSLLQDYPSVAQIHKKSREFNMNIIFALAQNNRSSDYRIYEQLSNIIRGSSIGTMIDNGQNVVTLISKEYEKLVSSIILVDNKPSLIDVKYFSRCLDLGGKLMERQECGGLRVGDVIEFEIVVKAVDCPANQEERKQILEIKPRGINESLTVEIEILCSCNCKSDPSDESDQRPAETCKGHGTLHCGICSCEEGFYGKQCECKGHEFGSGSGNVTEEDCKASNTSTEICSGHGACICGVCDCAKRPNPQEVFYGKYCECDNFSCKRSEGQICGGRGKCECGRCNCLPGWSGETCDCQETNSTCIPSTMTMESSEESVKICSGRGDCICGSCHCHEKDNIRYSGRYCEECPTCPGQKCEELKNCVECLAYGTGPYAESGKCINCMHDLTMVDVIKEDPENDQTLNAHICRTPGDGGCSFVFKYEHDIRGGRGDIEIYTIFAQKERECPVPIDIMGVALGVIISTIFLGLLVLLTWKVLTTIHDKKEYEKFERERALARWDRGDNPLYKGATTTFNNPTFNEST</sequence>
<dbReference type="SUPFAM" id="SSF69179">
    <property type="entry name" value="Integrin domains"/>
    <property type="match status" value="1"/>
</dbReference>
<dbReference type="GO" id="GO:0033627">
    <property type="term" value="P:cell adhesion mediated by integrin"/>
    <property type="evidence" value="ECO:0007669"/>
    <property type="project" value="TreeGrafter"/>
</dbReference>
<feature type="domain" description="Integrin beta subunit cytoplasmic" evidence="22">
    <location>
        <begin position="781"/>
        <end position="827"/>
    </location>
</feature>
<evidence type="ECO:0000256" key="18">
    <source>
        <dbReference type="RuleBase" id="RU000633"/>
    </source>
</evidence>
<dbReference type="GO" id="GO:0007157">
    <property type="term" value="P:heterophilic cell-cell adhesion via plasma membrane cell adhesion molecules"/>
    <property type="evidence" value="ECO:0007669"/>
    <property type="project" value="UniProtKB-ARBA"/>
</dbReference>
<dbReference type="InterPro" id="IPR057073">
    <property type="entry name" value="EGF_integrin_2"/>
</dbReference>
<dbReference type="InterPro" id="IPR040622">
    <property type="entry name" value="EGF_integrin_1"/>
</dbReference>
<evidence type="ECO:0000256" key="16">
    <source>
        <dbReference type="ARBA" id="ARBA00023180"/>
    </source>
</evidence>
<dbReference type="Proteomes" id="UP001258017">
    <property type="component" value="Unassembled WGS sequence"/>
</dbReference>
<dbReference type="PANTHER" id="PTHR10082">
    <property type="entry name" value="INTEGRIN BETA SUBUNIT"/>
    <property type="match status" value="1"/>
</dbReference>
<feature type="disulfide bond" evidence="17">
    <location>
        <begin position="434"/>
        <end position="714"/>
    </location>
</feature>
<dbReference type="AlphaFoldDB" id="A0AAD9RBT4"/>
<dbReference type="PRINTS" id="PR01186">
    <property type="entry name" value="INTEGRINB"/>
</dbReference>
<dbReference type="GO" id="GO:0007229">
    <property type="term" value="P:integrin-mediated signaling pathway"/>
    <property type="evidence" value="ECO:0007669"/>
    <property type="project" value="UniProtKB-KW"/>
</dbReference>
<evidence type="ECO:0000256" key="8">
    <source>
        <dbReference type="ARBA" id="ARBA00022737"/>
    </source>
</evidence>
<dbReference type="GO" id="GO:0009986">
    <property type="term" value="C:cell surface"/>
    <property type="evidence" value="ECO:0007669"/>
    <property type="project" value="TreeGrafter"/>
</dbReference>
<dbReference type="GO" id="GO:0005178">
    <property type="term" value="F:integrin binding"/>
    <property type="evidence" value="ECO:0007669"/>
    <property type="project" value="TreeGrafter"/>
</dbReference>
<evidence type="ECO:0000256" key="10">
    <source>
        <dbReference type="ARBA" id="ARBA00022842"/>
    </source>
</evidence>
<feature type="domain" description="Integrin beta subunit tail" evidence="23">
    <location>
        <begin position="663"/>
        <end position="757"/>
    </location>
</feature>
<dbReference type="PIRSF" id="PIRSF002512">
    <property type="entry name" value="Integrin_B"/>
    <property type="match status" value="1"/>
</dbReference>
<keyword evidence="4" id="KW-0245">EGF-like domain</keyword>
<feature type="domain" description="Integrin beta subunit VWA" evidence="21">
    <location>
        <begin position="37"/>
        <end position="466"/>
    </location>
</feature>
<dbReference type="Pfam" id="PF18372">
    <property type="entry name" value="I-EGF_1"/>
    <property type="match status" value="1"/>
</dbReference>
<dbReference type="InterPro" id="IPR036349">
    <property type="entry name" value="Integrin_bsu_tail_dom_sf"/>
</dbReference>
<feature type="disulfide bond" evidence="17">
    <location>
        <begin position="663"/>
        <end position="672"/>
    </location>
</feature>
<feature type="chain" id="PRO_5042192732" description="Integrin beta" evidence="20">
    <location>
        <begin position="23"/>
        <end position="828"/>
    </location>
</feature>
<dbReference type="Gene3D" id="2.60.40.1510">
    <property type="entry name" value="ntegrin, alpha v. Chain A, domain 3"/>
    <property type="match status" value="1"/>
</dbReference>
<dbReference type="Gene3D" id="3.40.50.410">
    <property type="entry name" value="von Willebrand factor, type A domain"/>
    <property type="match status" value="1"/>
</dbReference>
<evidence type="ECO:0000256" key="5">
    <source>
        <dbReference type="ARBA" id="ARBA00022692"/>
    </source>
</evidence>
<dbReference type="SMART" id="SM01242">
    <property type="entry name" value="Integrin_B_tail"/>
    <property type="match status" value="1"/>
</dbReference>
<dbReference type="InterPro" id="IPR033760">
    <property type="entry name" value="Integrin_beta_N"/>
</dbReference>
<feature type="disulfide bond" evidence="17">
    <location>
        <begin position="492"/>
        <end position="535"/>
    </location>
</feature>
<dbReference type="Gene3D" id="2.10.25.10">
    <property type="entry name" value="Laminin"/>
    <property type="match status" value="4"/>
</dbReference>
<accession>A0AAD9RBT4</accession>
<dbReference type="InterPro" id="IPR015812">
    <property type="entry name" value="Integrin_bsu"/>
</dbReference>
<dbReference type="GO" id="GO:0008305">
    <property type="term" value="C:integrin complex"/>
    <property type="evidence" value="ECO:0007669"/>
    <property type="project" value="TreeGrafter"/>
</dbReference>
<keyword evidence="15 17" id="KW-1015">Disulfide bond</keyword>
<dbReference type="Pfam" id="PF17205">
    <property type="entry name" value="PSI_integrin"/>
    <property type="match status" value="1"/>
</dbReference>
<keyword evidence="12 19" id="KW-1133">Transmembrane helix</keyword>
<dbReference type="SUPFAM" id="SSF69687">
    <property type="entry name" value="Integrin beta tail domain"/>
    <property type="match status" value="1"/>
</dbReference>
<dbReference type="FunFam" id="2.10.25.10:FF:000098">
    <property type="entry name" value="Integrin beta"/>
    <property type="match status" value="1"/>
</dbReference>
<dbReference type="Gene3D" id="4.10.1240.30">
    <property type="match status" value="1"/>
</dbReference>
<feature type="disulfide bond" evidence="17">
    <location>
        <begin position="497"/>
        <end position="506"/>
    </location>
</feature>
<dbReference type="SMART" id="SM00187">
    <property type="entry name" value="INB"/>
    <property type="match status" value="1"/>
</dbReference>
<evidence type="ECO:0000313" key="24">
    <source>
        <dbReference type="EMBL" id="KAK2576869.1"/>
    </source>
</evidence>
<evidence type="ECO:0000256" key="20">
    <source>
        <dbReference type="SAM" id="SignalP"/>
    </source>
</evidence>
<dbReference type="Gene3D" id="1.20.5.100">
    <property type="entry name" value="Cytochrome c1, transmembrane anchor, C-terminal"/>
    <property type="match status" value="1"/>
</dbReference>
<keyword evidence="14 19" id="KW-0472">Membrane</keyword>
<dbReference type="GO" id="GO:0005925">
    <property type="term" value="C:focal adhesion"/>
    <property type="evidence" value="ECO:0007669"/>
    <property type="project" value="TreeGrafter"/>
</dbReference>
<evidence type="ECO:0000259" key="23">
    <source>
        <dbReference type="SMART" id="SM01242"/>
    </source>
</evidence>
<evidence type="ECO:0000256" key="13">
    <source>
        <dbReference type="ARBA" id="ARBA00023037"/>
    </source>
</evidence>
<evidence type="ECO:0000256" key="2">
    <source>
        <dbReference type="ARBA" id="ARBA00007449"/>
    </source>
</evidence>
<name>A0AAD9RBT4_9HYME</name>
<evidence type="ECO:0000256" key="14">
    <source>
        <dbReference type="ARBA" id="ARBA00023136"/>
    </source>
</evidence>
<dbReference type="EMBL" id="JAIFRP010004405">
    <property type="protein sequence ID" value="KAK2576869.1"/>
    <property type="molecule type" value="Genomic_DNA"/>
</dbReference>
<evidence type="ECO:0000256" key="15">
    <source>
        <dbReference type="ARBA" id="ARBA00023157"/>
    </source>
</evidence>
<dbReference type="InterPro" id="IPR036465">
    <property type="entry name" value="vWFA_dom_sf"/>
</dbReference>
<evidence type="ECO:0000259" key="22">
    <source>
        <dbReference type="SMART" id="SM01241"/>
    </source>
</evidence>
<keyword evidence="8" id="KW-0677">Repeat</keyword>
<keyword evidence="11 18" id="KW-0130">Cell adhesion</keyword>
<dbReference type="InterPro" id="IPR002369">
    <property type="entry name" value="Integrin_bsu_VWA"/>
</dbReference>
<evidence type="ECO:0000259" key="21">
    <source>
        <dbReference type="SMART" id="SM00187"/>
    </source>
</evidence>
<feature type="disulfide bond" evidence="17">
    <location>
        <begin position="543"/>
        <end position="578"/>
    </location>
</feature>
<feature type="disulfide bond" evidence="17">
    <location>
        <begin position="548"/>
        <end position="563"/>
    </location>
</feature>
<dbReference type="GO" id="GO:0016477">
    <property type="term" value="P:cell migration"/>
    <property type="evidence" value="ECO:0007669"/>
    <property type="project" value="TreeGrafter"/>
</dbReference>
<organism evidence="24 25">
    <name type="scientific">Odynerus spinipes</name>
    <dbReference type="NCBI Taxonomy" id="1348599"/>
    <lineage>
        <taxon>Eukaryota</taxon>
        <taxon>Metazoa</taxon>
        <taxon>Ecdysozoa</taxon>
        <taxon>Arthropoda</taxon>
        <taxon>Hexapoda</taxon>
        <taxon>Insecta</taxon>
        <taxon>Pterygota</taxon>
        <taxon>Neoptera</taxon>
        <taxon>Endopterygota</taxon>
        <taxon>Hymenoptera</taxon>
        <taxon>Apocrita</taxon>
        <taxon>Aculeata</taxon>
        <taxon>Vespoidea</taxon>
        <taxon>Vespidae</taxon>
        <taxon>Eumeninae</taxon>
        <taxon>Odynerus</taxon>
    </lineage>
</organism>
<keyword evidence="10" id="KW-0460">Magnesium</keyword>
<evidence type="ECO:0000256" key="12">
    <source>
        <dbReference type="ARBA" id="ARBA00022989"/>
    </source>
</evidence>
<dbReference type="InterPro" id="IPR012896">
    <property type="entry name" value="Integrin_bsu_tail"/>
</dbReference>
<dbReference type="Pfam" id="PF07974">
    <property type="entry name" value="EGF_2"/>
    <property type="match status" value="1"/>
</dbReference>
<evidence type="ECO:0000256" key="4">
    <source>
        <dbReference type="ARBA" id="ARBA00022536"/>
    </source>
</evidence>
<evidence type="ECO:0000256" key="3">
    <source>
        <dbReference type="ARBA" id="ARBA00022475"/>
    </source>
</evidence>